<sequence length="237" mass="26943">MTDSDAEIPADFANQLEQCTVVRGRFRKQIGWLQWPVSAENVLGDEENGEVEQHPVCTKSLEMNVDAVRAMVEHYHGDFVDISTLSAEDPRVRDLFQLIQQTRDDWAFADGDAESPCPINLKGEVHGDSDYYEDDEQEKRVKEDPPKPKHKMERKNANASLERSRSDLSEATLSPPNVLLKGMGFNVHMTPEQEAELHEILMAINQLDPDPDNKSYPERSMCFIKITYASILVGQHF</sequence>
<gene>
    <name evidence="2" type="ORF">C1SCF055_LOCUS1636</name>
</gene>
<evidence type="ECO:0000313" key="2">
    <source>
        <dbReference type="EMBL" id="CAI3973112.1"/>
    </source>
</evidence>
<feature type="compositionally biased region" description="Basic and acidic residues" evidence="1">
    <location>
        <begin position="137"/>
        <end position="147"/>
    </location>
</feature>
<evidence type="ECO:0000313" key="3">
    <source>
        <dbReference type="EMBL" id="CAL1126487.1"/>
    </source>
</evidence>
<dbReference type="Proteomes" id="UP001152797">
    <property type="component" value="Unassembled WGS sequence"/>
</dbReference>
<dbReference type="OrthoDB" id="440601at2759"/>
<feature type="region of interest" description="Disordered" evidence="1">
    <location>
        <begin position="109"/>
        <end position="173"/>
    </location>
</feature>
<evidence type="ECO:0000313" key="4">
    <source>
        <dbReference type="Proteomes" id="UP001152797"/>
    </source>
</evidence>
<organism evidence="2">
    <name type="scientific">Cladocopium goreaui</name>
    <dbReference type="NCBI Taxonomy" id="2562237"/>
    <lineage>
        <taxon>Eukaryota</taxon>
        <taxon>Sar</taxon>
        <taxon>Alveolata</taxon>
        <taxon>Dinophyceae</taxon>
        <taxon>Suessiales</taxon>
        <taxon>Symbiodiniaceae</taxon>
        <taxon>Cladocopium</taxon>
    </lineage>
</organism>
<dbReference type="EMBL" id="CAMXCT030000054">
    <property type="protein sequence ID" value="CAL4760424.1"/>
    <property type="molecule type" value="Genomic_DNA"/>
</dbReference>
<keyword evidence="4" id="KW-1185">Reference proteome</keyword>
<proteinExistence type="predicted"/>
<reference evidence="3" key="2">
    <citation type="submission" date="2024-04" db="EMBL/GenBank/DDBJ databases">
        <authorList>
            <person name="Chen Y."/>
            <person name="Shah S."/>
            <person name="Dougan E. K."/>
            <person name="Thang M."/>
            <person name="Chan C."/>
        </authorList>
    </citation>
    <scope>NUCLEOTIDE SEQUENCE [LARGE SCALE GENOMIC DNA]</scope>
</reference>
<name>A0A9P1BGS1_9DINO</name>
<accession>A0A9P1BGS1</accession>
<evidence type="ECO:0000256" key="1">
    <source>
        <dbReference type="SAM" id="MobiDB-lite"/>
    </source>
</evidence>
<dbReference type="EMBL" id="CAMXCT010000054">
    <property type="protein sequence ID" value="CAI3973112.1"/>
    <property type="molecule type" value="Genomic_DNA"/>
</dbReference>
<dbReference type="EMBL" id="CAMXCT020000054">
    <property type="protein sequence ID" value="CAL1126487.1"/>
    <property type="molecule type" value="Genomic_DNA"/>
</dbReference>
<protein>
    <submittedName>
        <fullName evidence="2">Uncharacterized protein</fullName>
    </submittedName>
</protein>
<reference evidence="2" key="1">
    <citation type="submission" date="2022-10" db="EMBL/GenBank/DDBJ databases">
        <authorList>
            <person name="Chen Y."/>
            <person name="Dougan E. K."/>
            <person name="Chan C."/>
            <person name="Rhodes N."/>
            <person name="Thang M."/>
        </authorList>
    </citation>
    <scope>NUCLEOTIDE SEQUENCE</scope>
</reference>
<comment type="caution">
    <text evidence="2">The sequence shown here is derived from an EMBL/GenBank/DDBJ whole genome shotgun (WGS) entry which is preliminary data.</text>
</comment>
<dbReference type="AlphaFoldDB" id="A0A9P1BGS1"/>